<sequence length="64" mass="7221">MLQKIKSLVNRYDNWCESMGIKTDEKRCCVPVVRFDPEKEEKTPCSDALAKDASGEESPVTEKG</sequence>
<evidence type="ECO:0000256" key="1">
    <source>
        <dbReference type="SAM" id="MobiDB-lite"/>
    </source>
</evidence>
<protein>
    <recommendedName>
        <fullName evidence="4">DUF5363 family protein</fullName>
    </recommendedName>
</protein>
<gene>
    <name evidence="2" type="ORF">BCF53_10141</name>
</gene>
<dbReference type="EMBL" id="SLZR01000001">
    <property type="protein sequence ID" value="TCS43699.1"/>
    <property type="molecule type" value="Genomic_DNA"/>
</dbReference>
<evidence type="ECO:0000313" key="2">
    <source>
        <dbReference type="EMBL" id="TCS43699.1"/>
    </source>
</evidence>
<dbReference type="AlphaFoldDB" id="A0A4R3IAT4"/>
<dbReference type="InterPro" id="IPR035292">
    <property type="entry name" value="DUF5363"/>
</dbReference>
<dbReference type="RefSeq" id="WP_132698664.1">
    <property type="nucleotide sequence ID" value="NZ_SLZR01000001.1"/>
</dbReference>
<organism evidence="2 3">
    <name type="scientific">Reinekea marinisedimentorum</name>
    <dbReference type="NCBI Taxonomy" id="230495"/>
    <lineage>
        <taxon>Bacteria</taxon>
        <taxon>Pseudomonadati</taxon>
        <taxon>Pseudomonadota</taxon>
        <taxon>Gammaproteobacteria</taxon>
        <taxon>Oceanospirillales</taxon>
        <taxon>Saccharospirillaceae</taxon>
        <taxon>Reinekea</taxon>
    </lineage>
</organism>
<dbReference type="OrthoDB" id="5589357at2"/>
<name>A0A4R3IAT4_9GAMM</name>
<comment type="caution">
    <text evidence="2">The sequence shown here is derived from an EMBL/GenBank/DDBJ whole genome shotgun (WGS) entry which is preliminary data.</text>
</comment>
<accession>A0A4R3IAT4</accession>
<dbReference type="Pfam" id="PF17320">
    <property type="entry name" value="DUF5363"/>
    <property type="match status" value="1"/>
</dbReference>
<evidence type="ECO:0008006" key="4">
    <source>
        <dbReference type="Google" id="ProtNLM"/>
    </source>
</evidence>
<keyword evidence="3" id="KW-1185">Reference proteome</keyword>
<proteinExistence type="predicted"/>
<feature type="region of interest" description="Disordered" evidence="1">
    <location>
        <begin position="39"/>
        <end position="64"/>
    </location>
</feature>
<evidence type="ECO:0000313" key="3">
    <source>
        <dbReference type="Proteomes" id="UP000295793"/>
    </source>
</evidence>
<dbReference type="Proteomes" id="UP000295793">
    <property type="component" value="Unassembled WGS sequence"/>
</dbReference>
<reference evidence="2 3" key="1">
    <citation type="submission" date="2019-03" db="EMBL/GenBank/DDBJ databases">
        <title>Genomic Encyclopedia of Archaeal and Bacterial Type Strains, Phase II (KMG-II): from individual species to whole genera.</title>
        <authorList>
            <person name="Goeker M."/>
        </authorList>
    </citation>
    <scope>NUCLEOTIDE SEQUENCE [LARGE SCALE GENOMIC DNA]</scope>
    <source>
        <strain evidence="2 3">DSM 15388</strain>
    </source>
</reference>